<evidence type="ECO:0000313" key="2">
    <source>
        <dbReference type="Proteomes" id="UP001212841"/>
    </source>
</evidence>
<dbReference type="Proteomes" id="UP001212841">
    <property type="component" value="Unassembled WGS sequence"/>
</dbReference>
<evidence type="ECO:0000313" key="1">
    <source>
        <dbReference type="EMBL" id="KAJ3054769.1"/>
    </source>
</evidence>
<name>A0AAD5SH78_9FUNG</name>
<comment type="caution">
    <text evidence="1">The sequence shown here is derived from an EMBL/GenBank/DDBJ whole genome shotgun (WGS) entry which is preliminary data.</text>
</comment>
<reference evidence="1" key="1">
    <citation type="submission" date="2020-05" db="EMBL/GenBank/DDBJ databases">
        <title>Phylogenomic resolution of chytrid fungi.</title>
        <authorList>
            <person name="Stajich J.E."/>
            <person name="Amses K."/>
            <person name="Simmons R."/>
            <person name="Seto K."/>
            <person name="Myers J."/>
            <person name="Bonds A."/>
            <person name="Quandt C.A."/>
            <person name="Barry K."/>
            <person name="Liu P."/>
            <person name="Grigoriev I."/>
            <person name="Longcore J.E."/>
            <person name="James T.Y."/>
        </authorList>
    </citation>
    <scope>NUCLEOTIDE SEQUENCE</scope>
    <source>
        <strain evidence="1">JEL0318</strain>
    </source>
</reference>
<accession>A0AAD5SH78</accession>
<gene>
    <name evidence="1" type="ORF">HK097_000866</name>
</gene>
<protein>
    <submittedName>
        <fullName evidence="1">Uncharacterized protein</fullName>
    </submittedName>
</protein>
<organism evidence="1 2">
    <name type="scientific">Rhizophlyctis rosea</name>
    <dbReference type="NCBI Taxonomy" id="64517"/>
    <lineage>
        <taxon>Eukaryota</taxon>
        <taxon>Fungi</taxon>
        <taxon>Fungi incertae sedis</taxon>
        <taxon>Chytridiomycota</taxon>
        <taxon>Chytridiomycota incertae sedis</taxon>
        <taxon>Chytridiomycetes</taxon>
        <taxon>Rhizophlyctidales</taxon>
        <taxon>Rhizophlyctidaceae</taxon>
        <taxon>Rhizophlyctis</taxon>
    </lineage>
</organism>
<dbReference type="AlphaFoldDB" id="A0AAD5SH78"/>
<keyword evidence="2" id="KW-1185">Reference proteome</keyword>
<dbReference type="EMBL" id="JADGJD010000117">
    <property type="protein sequence ID" value="KAJ3054769.1"/>
    <property type="molecule type" value="Genomic_DNA"/>
</dbReference>
<proteinExistence type="predicted"/>
<sequence>MIPLPDADMYDIRIVGNICLFSSRDTEAALYGILPNSHNDIITCNGPALDNGDFMDVPNIITGTTHTLLKRIQLSTAFFVAANETMLVYQTYVDPPYQPDEPCGGRDGGGGGEDVCIWG</sequence>